<evidence type="ECO:0000313" key="2">
    <source>
        <dbReference type="EMBL" id="ACB93750.1"/>
    </source>
</evidence>
<sequence length="187" mass="21246">MSPSKPSSAPDFTSLLDKLDRNDGTIGQETQMHEGESVGASVDPSLTPWKNWVNQLFGSFTRSVPFDAAWASAYQEAAAAQDARDAQDPLTTKGEDSRAHTEKQAKTRAQDRSYAHIQIQIQDEQEWVVRELGLRPDLPAADLHRIRRDFAKRHHPDRYPPMERALATRRMALANLLIDRHLKQRHD</sequence>
<gene>
    <name evidence="2" type="ordered locus">Bind_0091</name>
</gene>
<dbReference type="KEGG" id="bid:Bind_0091"/>
<dbReference type="eggNOG" id="ENOG5033AGV">
    <property type="taxonomic scope" value="Bacteria"/>
</dbReference>
<proteinExistence type="predicted"/>
<evidence type="ECO:0000256" key="1">
    <source>
        <dbReference type="SAM" id="MobiDB-lite"/>
    </source>
</evidence>
<feature type="compositionally biased region" description="Basic and acidic residues" evidence="1">
    <location>
        <begin position="82"/>
        <end position="113"/>
    </location>
</feature>
<dbReference type="Proteomes" id="UP000001695">
    <property type="component" value="Chromosome"/>
</dbReference>
<reference evidence="3" key="1">
    <citation type="submission" date="2008-03" db="EMBL/GenBank/DDBJ databases">
        <title>Complete sequence of chromosome of Beijerinckia indica subsp. indica ATCC 9039.</title>
        <authorList>
            <consortium name="US DOE Joint Genome Institute"/>
            <person name="Copeland A."/>
            <person name="Lucas S."/>
            <person name="Lapidus A."/>
            <person name="Glavina del Rio T."/>
            <person name="Dalin E."/>
            <person name="Tice H."/>
            <person name="Bruce D."/>
            <person name="Goodwin L."/>
            <person name="Pitluck S."/>
            <person name="LaButti K."/>
            <person name="Schmutz J."/>
            <person name="Larimer F."/>
            <person name="Land M."/>
            <person name="Hauser L."/>
            <person name="Kyrpides N."/>
            <person name="Mikhailova N."/>
            <person name="Dunfield P.F."/>
            <person name="Dedysh S.N."/>
            <person name="Liesack W."/>
            <person name="Saw J.H."/>
            <person name="Alam M."/>
            <person name="Chen Y."/>
            <person name="Murrell J.C."/>
            <person name="Richardson P."/>
        </authorList>
    </citation>
    <scope>NUCLEOTIDE SEQUENCE [LARGE SCALE GENOMIC DNA]</scope>
    <source>
        <strain evidence="3">ATCC 9039 / DSM 1715 / NCIMB 8712</strain>
    </source>
</reference>
<protein>
    <recommendedName>
        <fullName evidence="4">Heat shock protein DnaJ domain protein</fullName>
    </recommendedName>
</protein>
<feature type="compositionally biased region" description="Polar residues" evidence="1">
    <location>
        <begin position="1"/>
        <end position="11"/>
    </location>
</feature>
<dbReference type="OrthoDB" id="7932606at2"/>
<reference evidence="2 3" key="2">
    <citation type="journal article" date="2010" name="J. Bacteriol.">
        <title>Complete genome sequence of Beijerinckia indica subsp. indica.</title>
        <authorList>
            <person name="Tamas I."/>
            <person name="Dedysh S.N."/>
            <person name="Liesack W."/>
            <person name="Stott M.B."/>
            <person name="Alam M."/>
            <person name="Murrell J.C."/>
            <person name="Dunfield P.F."/>
        </authorList>
    </citation>
    <scope>NUCLEOTIDE SEQUENCE [LARGE SCALE GENOMIC DNA]</scope>
    <source>
        <strain evidence="3">ATCC 9039 / DSM 1715 / NCIMB 8712</strain>
    </source>
</reference>
<evidence type="ECO:0008006" key="4">
    <source>
        <dbReference type="Google" id="ProtNLM"/>
    </source>
</evidence>
<dbReference type="AlphaFoldDB" id="B2IB46"/>
<dbReference type="EMBL" id="CP001016">
    <property type="protein sequence ID" value="ACB93750.1"/>
    <property type="molecule type" value="Genomic_DNA"/>
</dbReference>
<evidence type="ECO:0000313" key="3">
    <source>
        <dbReference type="Proteomes" id="UP000001695"/>
    </source>
</evidence>
<accession>B2IB46</accession>
<feature type="region of interest" description="Disordered" evidence="1">
    <location>
        <begin position="80"/>
        <end position="113"/>
    </location>
</feature>
<dbReference type="RefSeq" id="WP_012383108.1">
    <property type="nucleotide sequence ID" value="NC_010581.1"/>
</dbReference>
<organism evidence="2 3">
    <name type="scientific">Beijerinckia indica subsp. indica (strain ATCC 9039 / DSM 1715 / NCIMB 8712)</name>
    <dbReference type="NCBI Taxonomy" id="395963"/>
    <lineage>
        <taxon>Bacteria</taxon>
        <taxon>Pseudomonadati</taxon>
        <taxon>Pseudomonadota</taxon>
        <taxon>Alphaproteobacteria</taxon>
        <taxon>Hyphomicrobiales</taxon>
        <taxon>Beijerinckiaceae</taxon>
        <taxon>Beijerinckia</taxon>
    </lineage>
</organism>
<feature type="region of interest" description="Disordered" evidence="1">
    <location>
        <begin position="1"/>
        <end position="44"/>
    </location>
</feature>
<dbReference type="HOGENOM" id="CLU_1445037_0_0_5"/>
<name>B2IB46_BEII9</name>
<keyword evidence="3" id="KW-1185">Reference proteome</keyword>